<name>A0A016XFF5_9BURK</name>
<dbReference type="SUPFAM" id="SSF53335">
    <property type="entry name" value="S-adenosyl-L-methionine-dependent methyltransferases"/>
    <property type="match status" value="1"/>
</dbReference>
<dbReference type="eggNOG" id="COG1565">
    <property type="taxonomic scope" value="Bacteria"/>
</dbReference>
<evidence type="ECO:0000256" key="2">
    <source>
        <dbReference type="ARBA" id="ARBA00022679"/>
    </source>
</evidence>
<dbReference type="AlphaFoldDB" id="A0A016XFF5"/>
<comment type="caution">
    <text evidence="3">The sequence shown here is derived from an EMBL/GenBank/DDBJ whole genome shotgun (WGS) entry which is preliminary data.</text>
</comment>
<dbReference type="RefSeq" id="WP_051509509.1">
    <property type="nucleotide sequence ID" value="NZ_JEMG01000001.1"/>
</dbReference>
<reference evidence="3 4" key="1">
    <citation type="submission" date="2014-02" db="EMBL/GenBank/DDBJ databases">
        <title>Draft Genome of Hylemonella gracilis isolated from the Niagara River.</title>
        <authorList>
            <person name="Pawlowski D.R."/>
            <person name="Koudelka G.B."/>
        </authorList>
    </citation>
    <scope>NUCLEOTIDE SEQUENCE [LARGE SCALE GENOMIC DNA]</scope>
    <source>
        <strain evidence="3 4">Niagara R</strain>
    </source>
</reference>
<evidence type="ECO:0000313" key="3">
    <source>
        <dbReference type="EMBL" id="EYC50307.1"/>
    </source>
</evidence>
<dbReference type="InterPro" id="IPR038375">
    <property type="entry name" value="NDUFAF7_sf"/>
</dbReference>
<sequence length="394" mass="42555">MSNTTQSLTTHLSAHLAQALAEAGGWLGFDDFMARALYTPGLGYYANDLRKLGLMPGASGGGSDFVTAPELSPLFGQALAAQIGEALERTATDQIWEFGAGSGALALQLLRALRGKVRRYTIVDLSGALRARQQQTLQEFADQADVRIDWAATLPEAMHGIVVGNEVLDAMPVKLLARKHGVWHERGVAEDRGHFVWADRPTELRPPVAIAGEHDYLTETHAQAEAFMRTVAGKLLHGAKEGRHGAAFFIDYGFPESEYYHPQRHMGTVMCHRAHQSDTDPLSDVGLKDITAHVNFTGIALAGQEAGLDVLGYTSQGRFLFNCGLARLMTLARTADDTPEALARRAQASKLVMEHEMGELFKVIGFATPDAVGRSPWGDAAALGFASGDRTHAL</sequence>
<evidence type="ECO:0008006" key="5">
    <source>
        <dbReference type="Google" id="ProtNLM"/>
    </source>
</evidence>
<dbReference type="Gene3D" id="3.40.50.12710">
    <property type="match status" value="1"/>
</dbReference>
<proteinExistence type="predicted"/>
<gene>
    <name evidence="3" type="ORF">AZ34_03935</name>
</gene>
<dbReference type="PANTHER" id="PTHR12049:SF7">
    <property type="entry name" value="PROTEIN ARGININE METHYLTRANSFERASE NDUFAF7, MITOCHONDRIAL"/>
    <property type="match status" value="1"/>
</dbReference>
<evidence type="ECO:0000313" key="4">
    <source>
        <dbReference type="Proteomes" id="UP000023268"/>
    </source>
</evidence>
<dbReference type="EMBL" id="JEMG01000001">
    <property type="protein sequence ID" value="EYC50307.1"/>
    <property type="molecule type" value="Genomic_DNA"/>
</dbReference>
<dbReference type="Proteomes" id="UP000023268">
    <property type="component" value="Unassembled WGS sequence"/>
</dbReference>
<dbReference type="PANTHER" id="PTHR12049">
    <property type="entry name" value="PROTEIN ARGININE METHYLTRANSFERASE NDUFAF7, MITOCHONDRIAL"/>
    <property type="match status" value="1"/>
</dbReference>
<keyword evidence="2" id="KW-0808">Transferase</keyword>
<organism evidence="3 4">
    <name type="scientific">Hylemonella gracilis str. Niagara R</name>
    <dbReference type="NCBI Taxonomy" id="1458275"/>
    <lineage>
        <taxon>Bacteria</taxon>
        <taxon>Pseudomonadati</taxon>
        <taxon>Pseudomonadota</taxon>
        <taxon>Betaproteobacteria</taxon>
        <taxon>Burkholderiales</taxon>
        <taxon>Comamonadaceae</taxon>
        <taxon>Hylemonella</taxon>
    </lineage>
</organism>
<protein>
    <recommendedName>
        <fullName evidence="5">Class I SAM-dependent methyltransferase</fullName>
    </recommendedName>
</protein>
<dbReference type="InterPro" id="IPR003788">
    <property type="entry name" value="NDUFAF7"/>
</dbReference>
<keyword evidence="1" id="KW-0489">Methyltransferase</keyword>
<dbReference type="InterPro" id="IPR029063">
    <property type="entry name" value="SAM-dependent_MTases_sf"/>
</dbReference>
<evidence type="ECO:0000256" key="1">
    <source>
        <dbReference type="ARBA" id="ARBA00022603"/>
    </source>
</evidence>
<dbReference type="GO" id="GO:0035243">
    <property type="term" value="F:protein-arginine omega-N symmetric methyltransferase activity"/>
    <property type="evidence" value="ECO:0007669"/>
    <property type="project" value="TreeGrafter"/>
</dbReference>
<dbReference type="STRING" id="1458275.AZ34_03935"/>
<dbReference type="GO" id="GO:0032259">
    <property type="term" value="P:methylation"/>
    <property type="evidence" value="ECO:0007669"/>
    <property type="project" value="UniProtKB-KW"/>
</dbReference>
<accession>A0A016XFF5</accession>
<dbReference type="Pfam" id="PF02636">
    <property type="entry name" value="Methyltransf_28"/>
    <property type="match status" value="1"/>
</dbReference>